<comment type="caution">
    <text evidence="1">The sequence shown here is derived from an EMBL/GenBank/DDBJ whole genome shotgun (WGS) entry which is preliminary data.</text>
</comment>
<evidence type="ECO:0000313" key="1">
    <source>
        <dbReference type="EMBL" id="GBF05878.1"/>
    </source>
</evidence>
<protein>
    <submittedName>
        <fullName evidence="1">Uncharacterized protein</fullName>
    </submittedName>
</protein>
<evidence type="ECO:0000313" key="2">
    <source>
        <dbReference type="Proteomes" id="UP000236569"/>
    </source>
</evidence>
<dbReference type="AlphaFoldDB" id="A0A2I9DI19"/>
<reference evidence="2" key="1">
    <citation type="submission" date="2018-01" db="EMBL/GenBank/DDBJ databases">
        <title>Draft Genome Sequence of the Radioresistant Bacterium Deinococcus aerius TR0125, Isolated from the Higher Atmosphere above Japan.</title>
        <authorList>
            <person name="Satoh K."/>
            <person name="Arai H."/>
            <person name="Sanzen T."/>
            <person name="Kawaguchi Y."/>
            <person name="Hayashi H."/>
            <person name="Yokobori S."/>
            <person name="Yamagishi A."/>
            <person name="Oono Y."/>
            <person name="Narumi I."/>
        </authorList>
    </citation>
    <scope>NUCLEOTIDE SEQUENCE [LARGE SCALE GENOMIC DNA]</scope>
    <source>
        <strain evidence="2">TR0125</strain>
    </source>
</reference>
<sequence length="132" mass="14156">MTRRRPSGLGSNSRKFSEVRMPDGKTFVVVRARSAATLLCLAEDGGGWPDRGFTVLDFDLASARPGDLLEIEGGRAGQGLGEISAVRVIESRARVRTPEGGGNYGQLQRWVLVEPVPGYELGDVGVNDLEAN</sequence>
<dbReference type="Proteomes" id="UP000236569">
    <property type="component" value="Unassembled WGS sequence"/>
</dbReference>
<dbReference type="EMBL" id="BFAG01000006">
    <property type="protein sequence ID" value="GBF05878.1"/>
    <property type="molecule type" value="Genomic_DNA"/>
</dbReference>
<keyword evidence="2" id="KW-1185">Reference proteome</keyword>
<dbReference type="OrthoDB" id="34540at2"/>
<gene>
    <name evidence="1" type="ORF">DAERI_060138</name>
</gene>
<name>A0A2I9DI19_9DEIO</name>
<dbReference type="RefSeq" id="WP_103129290.1">
    <property type="nucleotide sequence ID" value="NZ_BFAG01000006.1"/>
</dbReference>
<accession>A0A2I9DI19</accession>
<proteinExistence type="predicted"/>
<organism evidence="1 2">
    <name type="scientific">Deinococcus aerius</name>
    <dbReference type="NCBI Taxonomy" id="200253"/>
    <lineage>
        <taxon>Bacteria</taxon>
        <taxon>Thermotogati</taxon>
        <taxon>Deinococcota</taxon>
        <taxon>Deinococci</taxon>
        <taxon>Deinococcales</taxon>
        <taxon>Deinococcaceae</taxon>
        <taxon>Deinococcus</taxon>
    </lineage>
</organism>